<dbReference type="RefSeq" id="WP_209140242.1">
    <property type="nucleotide sequence ID" value="NZ_JAGHKO010000004.1"/>
</dbReference>
<organism evidence="1 2">
    <name type="scientific">Niastella soli</name>
    <dbReference type="NCBI Taxonomy" id="2821487"/>
    <lineage>
        <taxon>Bacteria</taxon>
        <taxon>Pseudomonadati</taxon>
        <taxon>Bacteroidota</taxon>
        <taxon>Chitinophagia</taxon>
        <taxon>Chitinophagales</taxon>
        <taxon>Chitinophagaceae</taxon>
        <taxon>Niastella</taxon>
    </lineage>
</organism>
<name>A0ABS3YWA0_9BACT</name>
<evidence type="ECO:0000313" key="2">
    <source>
        <dbReference type="Proteomes" id="UP000677244"/>
    </source>
</evidence>
<dbReference type="Proteomes" id="UP000677244">
    <property type="component" value="Unassembled WGS sequence"/>
</dbReference>
<comment type="caution">
    <text evidence="1">The sequence shown here is derived from an EMBL/GenBank/DDBJ whole genome shotgun (WGS) entry which is preliminary data.</text>
</comment>
<dbReference type="EMBL" id="JAGHKO010000004">
    <property type="protein sequence ID" value="MBO9202192.1"/>
    <property type="molecule type" value="Genomic_DNA"/>
</dbReference>
<gene>
    <name evidence="1" type="ORF">J7I42_18040</name>
</gene>
<proteinExistence type="predicted"/>
<reference evidence="1 2" key="1">
    <citation type="submission" date="2021-03" db="EMBL/GenBank/DDBJ databases">
        <title>Assistant Professor.</title>
        <authorList>
            <person name="Huq M.A."/>
        </authorList>
    </citation>
    <scope>NUCLEOTIDE SEQUENCE [LARGE SCALE GENOMIC DNA]</scope>
    <source>
        <strain evidence="1 2">MAH-29</strain>
    </source>
</reference>
<sequence>MKYAIIFLFACTTHLVLGQNRELTTDSAVAIPPVKFDAKGALIVTASATSANNDFDFLAGKWKMYHRRLNKRLVNCHDWTEFVSWDENQPILSGKGNVDTYRTTEMPGMEGQAFEGFTLRTFDPKTRLWSLYWVASNVGVVDPPMVGSFDNTIGHFFCKDTYNGKPVLVVFRWDARNKERPIWSQAFSTDNGKTWEWNWYNVSERVK</sequence>
<protein>
    <recommendedName>
        <fullName evidence="3">DUF1579 domain-containing protein</fullName>
    </recommendedName>
</protein>
<evidence type="ECO:0008006" key="3">
    <source>
        <dbReference type="Google" id="ProtNLM"/>
    </source>
</evidence>
<evidence type="ECO:0000313" key="1">
    <source>
        <dbReference type="EMBL" id="MBO9202192.1"/>
    </source>
</evidence>
<accession>A0ABS3YWA0</accession>
<keyword evidence="2" id="KW-1185">Reference proteome</keyword>